<dbReference type="InParanoid" id="C7ZMB4"/>
<dbReference type="VEuPathDB" id="FungiDB:NECHADRAFT_88401"/>
<dbReference type="Proteomes" id="UP000005206">
    <property type="component" value="Chromosome 14"/>
</dbReference>
<organism evidence="1 2">
    <name type="scientific">Fusarium vanettenii (strain ATCC MYA-4622 / CBS 123669 / FGSC 9596 / NRRL 45880 / 77-13-4)</name>
    <name type="common">Fusarium solani subsp. pisi</name>
    <dbReference type="NCBI Taxonomy" id="660122"/>
    <lineage>
        <taxon>Eukaryota</taxon>
        <taxon>Fungi</taxon>
        <taxon>Dikarya</taxon>
        <taxon>Ascomycota</taxon>
        <taxon>Pezizomycotina</taxon>
        <taxon>Sordariomycetes</taxon>
        <taxon>Hypocreomycetidae</taxon>
        <taxon>Hypocreales</taxon>
        <taxon>Nectriaceae</taxon>
        <taxon>Fusarium</taxon>
        <taxon>Fusarium solani species complex</taxon>
        <taxon>Fusarium vanettenii</taxon>
    </lineage>
</organism>
<dbReference type="KEGG" id="nhe:NECHADRAFT_88401"/>
<evidence type="ECO:0000313" key="1">
    <source>
        <dbReference type="EMBL" id="EEU34821.1"/>
    </source>
</evidence>
<gene>
    <name evidence="1" type="ORF">NECHADRAFT_88401</name>
</gene>
<proteinExistence type="predicted"/>
<dbReference type="OrthoDB" id="4949264at2759"/>
<dbReference type="GeneID" id="9678968"/>
<dbReference type="eggNOG" id="ENOG502T5AM">
    <property type="taxonomic scope" value="Eukaryota"/>
</dbReference>
<name>C7ZMB4_FUSV7</name>
<evidence type="ECO:0000313" key="2">
    <source>
        <dbReference type="Proteomes" id="UP000005206"/>
    </source>
</evidence>
<reference evidence="1 2" key="1">
    <citation type="journal article" date="2009" name="PLoS Genet.">
        <title>The genome of Nectria haematococca: contribution of supernumerary chromosomes to gene expansion.</title>
        <authorList>
            <person name="Coleman J.J."/>
            <person name="Rounsley S.D."/>
            <person name="Rodriguez-Carres M."/>
            <person name="Kuo A."/>
            <person name="Wasmann C.C."/>
            <person name="Grimwood J."/>
            <person name="Schmutz J."/>
            <person name="Taga M."/>
            <person name="White G.J."/>
            <person name="Zhou S."/>
            <person name="Schwartz D.C."/>
            <person name="Freitag M."/>
            <person name="Ma L.J."/>
            <person name="Danchin E.G."/>
            <person name="Henrissat B."/>
            <person name="Coutinho P.M."/>
            <person name="Nelson D.R."/>
            <person name="Straney D."/>
            <person name="Napoli C.A."/>
            <person name="Barker B.M."/>
            <person name="Gribskov M."/>
            <person name="Rep M."/>
            <person name="Kroken S."/>
            <person name="Molnar I."/>
            <person name="Rensing C."/>
            <person name="Kennell J.C."/>
            <person name="Zamora J."/>
            <person name="Farman M.L."/>
            <person name="Selker E.U."/>
            <person name="Salamov A."/>
            <person name="Shapiro H."/>
            <person name="Pangilinan J."/>
            <person name="Lindquist E."/>
            <person name="Lamers C."/>
            <person name="Grigoriev I.V."/>
            <person name="Geiser D.M."/>
            <person name="Covert S.F."/>
            <person name="Temporini E."/>
            <person name="Vanetten H.D."/>
        </authorList>
    </citation>
    <scope>NUCLEOTIDE SEQUENCE [LARGE SCALE GENOMIC DNA]</scope>
    <source>
        <strain evidence="2">ATCC MYA-4622 / CBS 123669 / FGSC 9596 / NRRL 45880 / 77-13-4</strain>
    </source>
</reference>
<dbReference type="RefSeq" id="XP_003040534.1">
    <property type="nucleotide sequence ID" value="XM_003040488.1"/>
</dbReference>
<dbReference type="HOGENOM" id="CLU_1661243_0_0_1"/>
<dbReference type="AlphaFoldDB" id="C7ZMB4"/>
<dbReference type="EMBL" id="GG698951">
    <property type="protein sequence ID" value="EEU34821.1"/>
    <property type="molecule type" value="Genomic_DNA"/>
</dbReference>
<sequence>MDVQAQGSSIVINGASIATGASRLRQRRHQVIRLHPSLYAASWATNSPIKAPIYMERLYPPLSMRTIESYSEYVRLRIEASVASGVPLTPSVTHKYDKMRKAHVTLALNGIAATQEMHHLKEKALRRERLNEETSFICKYSPIRVSDTRLRVARDEYHR</sequence>
<keyword evidence="2" id="KW-1185">Reference proteome</keyword>
<accession>C7ZMB4</accession>
<protein>
    <submittedName>
        <fullName evidence="1">Uncharacterized protein</fullName>
    </submittedName>
</protein>